<dbReference type="Pfam" id="PF13966">
    <property type="entry name" value="zf-RVT"/>
    <property type="match status" value="1"/>
</dbReference>
<proteinExistence type="predicted"/>
<evidence type="ECO:0000313" key="2">
    <source>
        <dbReference type="EMBL" id="GJT73659.1"/>
    </source>
</evidence>
<reference evidence="2" key="1">
    <citation type="journal article" date="2022" name="Int. J. Mol. Sci.">
        <title>Draft Genome of Tanacetum Coccineum: Genomic Comparison of Closely Related Tanacetum-Family Plants.</title>
        <authorList>
            <person name="Yamashiro T."/>
            <person name="Shiraishi A."/>
            <person name="Nakayama K."/>
            <person name="Satake H."/>
        </authorList>
    </citation>
    <scope>NUCLEOTIDE SEQUENCE</scope>
</reference>
<evidence type="ECO:0000259" key="1">
    <source>
        <dbReference type="Pfam" id="PF13966"/>
    </source>
</evidence>
<keyword evidence="3" id="KW-1185">Reference proteome</keyword>
<dbReference type="EMBL" id="BQNB010018371">
    <property type="protein sequence ID" value="GJT73659.1"/>
    <property type="molecule type" value="Genomic_DNA"/>
</dbReference>
<organism evidence="2 3">
    <name type="scientific">Tanacetum coccineum</name>
    <dbReference type="NCBI Taxonomy" id="301880"/>
    <lineage>
        <taxon>Eukaryota</taxon>
        <taxon>Viridiplantae</taxon>
        <taxon>Streptophyta</taxon>
        <taxon>Embryophyta</taxon>
        <taxon>Tracheophyta</taxon>
        <taxon>Spermatophyta</taxon>
        <taxon>Magnoliopsida</taxon>
        <taxon>eudicotyledons</taxon>
        <taxon>Gunneridae</taxon>
        <taxon>Pentapetalae</taxon>
        <taxon>asterids</taxon>
        <taxon>campanulids</taxon>
        <taxon>Asterales</taxon>
        <taxon>Asteraceae</taxon>
        <taxon>Asteroideae</taxon>
        <taxon>Anthemideae</taxon>
        <taxon>Anthemidinae</taxon>
        <taxon>Tanacetum</taxon>
    </lineage>
</organism>
<feature type="domain" description="Reverse transcriptase zinc-binding" evidence="1">
    <location>
        <begin position="479"/>
        <end position="522"/>
    </location>
</feature>
<dbReference type="GO" id="GO:0003964">
    <property type="term" value="F:RNA-directed DNA polymerase activity"/>
    <property type="evidence" value="ECO:0007669"/>
    <property type="project" value="UniProtKB-KW"/>
</dbReference>
<dbReference type="PANTHER" id="PTHR33116">
    <property type="entry name" value="REVERSE TRANSCRIPTASE ZINC-BINDING DOMAIN-CONTAINING PROTEIN-RELATED-RELATED"/>
    <property type="match status" value="1"/>
</dbReference>
<sequence length="601" mass="69877">MGDVNVSLNLEDHSEGMSNFTQDMIDFQECVNEIKMEDINSSSLHFTWIKILLNPNSSFLKKIVRVMGNNAFLTKFSTANAIFLPYRISGHIPTILKIPQAMKKKNKSFRLANYVIDKMEFKDLFKEKQVLEVQGHHMHRLVKRLKSLKPYLNKLNWKNGNLFEKVVVLKTKLHDVERRIDMDPANKDLRNEEIKKALFDIDDDKAPGPDGFTSKFFKKAWEIIKEELCDQFIDEETKNNISNIFPFKEGKLPVRYLGVPLVTKKIGVADCKQLVDKVRHKLSDWKNKSLSYARRAQLIASVFGSMQVYWGYVFLLLKSVINEIEKMFKKFLWNSEESCKGKSKVAWMDLCKPKDQGGLGFKSLELWNKTLLVKHLWNVASRKESLWVKWINVVKLKKRSVWDITDDSKDSWGWKCLLKLRAWVGEHMRYRIGDGKSNSVWHDNWNNETSLSNVISKKEIFYAGFSDHDKISDVMDGKAKKKLYTQDMLSKWYPSKVFECSLCKKEPDSHDHLFFNCEYAQRCGRRNLRLFNNGMREAHDLVDIMTEELKVKMVSITVKNSDSVIQAEMFRMNDLKGVANLCPAPLRGVWILIAISDGLVS</sequence>
<keyword evidence="2" id="KW-0548">Nucleotidyltransferase</keyword>
<accession>A0ABQ5GDH4</accession>
<keyword evidence="2" id="KW-0808">Transferase</keyword>
<evidence type="ECO:0000313" key="3">
    <source>
        <dbReference type="Proteomes" id="UP001151760"/>
    </source>
</evidence>
<reference evidence="2" key="2">
    <citation type="submission" date="2022-01" db="EMBL/GenBank/DDBJ databases">
        <authorList>
            <person name="Yamashiro T."/>
            <person name="Shiraishi A."/>
            <person name="Satake H."/>
            <person name="Nakayama K."/>
        </authorList>
    </citation>
    <scope>NUCLEOTIDE SEQUENCE</scope>
</reference>
<dbReference type="InterPro" id="IPR026960">
    <property type="entry name" value="RVT-Znf"/>
</dbReference>
<comment type="caution">
    <text evidence="2">The sequence shown here is derived from an EMBL/GenBank/DDBJ whole genome shotgun (WGS) entry which is preliminary data.</text>
</comment>
<dbReference type="Proteomes" id="UP001151760">
    <property type="component" value="Unassembled WGS sequence"/>
</dbReference>
<name>A0ABQ5GDH4_9ASTR</name>
<dbReference type="PANTHER" id="PTHR33116:SF78">
    <property type="entry name" value="OS12G0587133 PROTEIN"/>
    <property type="match status" value="1"/>
</dbReference>
<protein>
    <submittedName>
        <fullName evidence="2">RNA-directed DNA polymerase, eukaryota, reverse transcriptase zinc-binding domain protein</fullName>
    </submittedName>
</protein>
<gene>
    <name evidence="2" type="ORF">Tco_1032945</name>
</gene>
<keyword evidence="2" id="KW-0695">RNA-directed DNA polymerase</keyword>